<dbReference type="Pfam" id="PF03422">
    <property type="entry name" value="CBM_6"/>
    <property type="match status" value="1"/>
</dbReference>
<dbReference type="InterPro" id="IPR006710">
    <property type="entry name" value="Glyco_hydro_43"/>
</dbReference>
<keyword evidence="2" id="KW-0624">Polysaccharide degradation</keyword>
<feature type="site" description="Important for catalytic activity, responsible for pKa modulation of the active site Glu and correct orientation of both the proton donor and substrate" evidence="7">
    <location>
        <position position="133"/>
    </location>
</feature>
<keyword evidence="3" id="KW-0732">Signal</keyword>
<comment type="similarity">
    <text evidence="1 8">Belongs to the glycosyl hydrolase 43 family.</text>
</comment>
<keyword evidence="2" id="KW-0858">Xylan degradation</keyword>
<dbReference type="Gene3D" id="2.115.10.20">
    <property type="entry name" value="Glycosyl hydrolase domain, family 43"/>
    <property type="match status" value="1"/>
</dbReference>
<evidence type="ECO:0000256" key="1">
    <source>
        <dbReference type="ARBA" id="ARBA00009865"/>
    </source>
</evidence>
<sequence>MNPILPLSEFIPDVEAHQFLDGRLYLYGSMDICGEDRWCSKQYKVFSTDDMKHWTDHGISFSTDQQGMGVFAGSILYAPDCIEKNGKYYLYFCTAVLNGKGLANGEGMAVSDNPWGRFKEVRPIPLANEDAIDPAIFIDDDGAAYLYWGQFRLRGARLKENMREIDEATLNTNIINEDSHGFHEGSSMRKRGDTYYLVYADDSSGAPTRLSYAMGKSPLGPFEQKGIIIDNIGCDPSVWNNHGSIAEFNGQWYVFYHRQTHNSKFSRRVCVEPITFQEDGSINRVEMTTQGIDGPLQPEMKMDAGRACQLSMNAFIQRDGKDEYIQAVTDGDSAIYKYYAFDGAQSSFTAIVRGAKRNSQIEIRLDHIAGELLGVCQIPPAQNPEQWTEVSCKIKKANGKHGLCLVFRGSGKDLFQIQKFWFYQ</sequence>
<dbReference type="CDD" id="cd04084">
    <property type="entry name" value="CBM6_xylanase-like"/>
    <property type="match status" value="1"/>
</dbReference>
<evidence type="ECO:0000256" key="5">
    <source>
        <dbReference type="ARBA" id="ARBA00023277"/>
    </source>
</evidence>
<dbReference type="GO" id="GO:0004553">
    <property type="term" value="F:hydrolase activity, hydrolyzing O-glycosyl compounds"/>
    <property type="evidence" value="ECO:0007669"/>
    <property type="project" value="InterPro"/>
</dbReference>
<evidence type="ECO:0000256" key="8">
    <source>
        <dbReference type="RuleBase" id="RU361187"/>
    </source>
</evidence>
<dbReference type="SUPFAM" id="SSF49785">
    <property type="entry name" value="Galactose-binding domain-like"/>
    <property type="match status" value="1"/>
</dbReference>
<dbReference type="SMART" id="SM00606">
    <property type="entry name" value="CBD_IV"/>
    <property type="match status" value="1"/>
</dbReference>
<dbReference type="InterPro" id="IPR005084">
    <property type="entry name" value="CBM6"/>
</dbReference>
<dbReference type="PANTHER" id="PTHR43772">
    <property type="entry name" value="ENDO-1,4-BETA-XYLANASE"/>
    <property type="match status" value="1"/>
</dbReference>
<dbReference type="GO" id="GO:0030246">
    <property type="term" value="F:carbohydrate binding"/>
    <property type="evidence" value="ECO:0007669"/>
    <property type="project" value="InterPro"/>
</dbReference>
<dbReference type="SUPFAM" id="SSF75005">
    <property type="entry name" value="Arabinanase/levansucrase/invertase"/>
    <property type="match status" value="1"/>
</dbReference>
<keyword evidence="11" id="KW-1185">Reference proteome</keyword>
<comment type="caution">
    <text evidence="10">The sequence shown here is derived from an EMBL/GenBank/DDBJ whole genome shotgun (WGS) entry which is preliminary data.</text>
</comment>
<keyword evidence="6 8" id="KW-0326">Glycosidase</keyword>
<organism evidence="10 11">
    <name type="scientific">Congzhengia minquanensis</name>
    <dbReference type="NCBI Taxonomy" id="2763657"/>
    <lineage>
        <taxon>Bacteria</taxon>
        <taxon>Bacillati</taxon>
        <taxon>Bacillota</taxon>
        <taxon>Clostridia</taxon>
        <taxon>Eubacteriales</taxon>
        <taxon>Oscillospiraceae</taxon>
        <taxon>Congzhengia</taxon>
    </lineage>
</organism>
<name>A0A926DNR9_9FIRM</name>
<feature type="domain" description="Cellulose binding type IV" evidence="9">
    <location>
        <begin position="295"/>
        <end position="424"/>
    </location>
</feature>
<evidence type="ECO:0000313" key="11">
    <source>
        <dbReference type="Proteomes" id="UP000611762"/>
    </source>
</evidence>
<evidence type="ECO:0000256" key="6">
    <source>
        <dbReference type="ARBA" id="ARBA00023295"/>
    </source>
</evidence>
<evidence type="ECO:0000313" key="10">
    <source>
        <dbReference type="EMBL" id="MBC8541062.1"/>
    </source>
</evidence>
<proteinExistence type="inferred from homology"/>
<dbReference type="InterPro" id="IPR023296">
    <property type="entry name" value="Glyco_hydro_beta-prop_sf"/>
</dbReference>
<dbReference type="GO" id="GO:0045493">
    <property type="term" value="P:xylan catabolic process"/>
    <property type="evidence" value="ECO:0007669"/>
    <property type="project" value="UniProtKB-KW"/>
</dbReference>
<dbReference type="RefSeq" id="WP_249312849.1">
    <property type="nucleotide sequence ID" value="NZ_JACRSU010000003.1"/>
</dbReference>
<evidence type="ECO:0000256" key="4">
    <source>
        <dbReference type="ARBA" id="ARBA00022801"/>
    </source>
</evidence>
<dbReference type="CDD" id="cd18620">
    <property type="entry name" value="GH43_XylA-like"/>
    <property type="match status" value="1"/>
</dbReference>
<dbReference type="EMBL" id="JACRSU010000003">
    <property type="protein sequence ID" value="MBC8541062.1"/>
    <property type="molecule type" value="Genomic_DNA"/>
</dbReference>
<dbReference type="Proteomes" id="UP000611762">
    <property type="component" value="Unassembled WGS sequence"/>
</dbReference>
<evidence type="ECO:0000256" key="7">
    <source>
        <dbReference type="PIRSR" id="PIRSR606710-2"/>
    </source>
</evidence>
<evidence type="ECO:0000256" key="2">
    <source>
        <dbReference type="ARBA" id="ARBA00022651"/>
    </source>
</evidence>
<keyword evidence="4 8" id="KW-0378">Hydrolase</keyword>
<dbReference type="Pfam" id="PF04616">
    <property type="entry name" value="Glyco_hydro_43"/>
    <property type="match status" value="1"/>
</dbReference>
<dbReference type="PANTHER" id="PTHR43772:SF2">
    <property type="entry name" value="PUTATIVE (AFU_ORTHOLOGUE AFUA_2G04480)-RELATED"/>
    <property type="match status" value="1"/>
</dbReference>
<dbReference type="InterPro" id="IPR006584">
    <property type="entry name" value="Cellulose-bd_IV"/>
</dbReference>
<gene>
    <name evidence="10" type="ORF">H8698_08770</name>
</gene>
<evidence type="ECO:0000259" key="9">
    <source>
        <dbReference type="SMART" id="SM00606"/>
    </source>
</evidence>
<dbReference type="Gene3D" id="2.60.120.260">
    <property type="entry name" value="Galactose-binding domain-like"/>
    <property type="match status" value="1"/>
</dbReference>
<evidence type="ECO:0000256" key="3">
    <source>
        <dbReference type="ARBA" id="ARBA00022729"/>
    </source>
</evidence>
<reference evidence="10" key="1">
    <citation type="submission" date="2020-08" db="EMBL/GenBank/DDBJ databases">
        <title>Genome public.</title>
        <authorList>
            <person name="Liu C."/>
            <person name="Sun Q."/>
        </authorList>
    </citation>
    <scope>NUCLEOTIDE SEQUENCE</scope>
    <source>
        <strain evidence="10">H8</strain>
    </source>
</reference>
<protein>
    <submittedName>
        <fullName evidence="10">Family 43 glycosylhydrolase</fullName>
    </submittedName>
</protein>
<dbReference type="AlphaFoldDB" id="A0A926DNR9"/>
<accession>A0A926DNR9</accession>
<dbReference type="InterPro" id="IPR052176">
    <property type="entry name" value="Glycosyl_Hydrlase_43_Enz"/>
</dbReference>
<dbReference type="InterPro" id="IPR008979">
    <property type="entry name" value="Galactose-bd-like_sf"/>
</dbReference>
<keyword evidence="5" id="KW-0119">Carbohydrate metabolism</keyword>